<keyword evidence="2" id="KW-0813">Transport</keyword>
<sequence length="434" mass="45498">MNTKKPMSLTSRVILGMVAGILTGFAIRTLFADNGFVDAYIVNGLFEVGGQIFVASLKMLVVPLVFVSLVCGTSSLKDLSTLGRMGGKTLAFYVATTAIAITLALTMGTLFQPGAGADLTAASSFKSAEAPSLGQVIIDMFPTNPISAMAEGKTLQVIVFAVLFGIAISAAGKPGEHIAAFFSDLNKVIMKLVAILMNLAPYGVFFLMAKLFTGLGLSAIFNLAEYFVVLAGTLLLHGLVTYSLMLKGFTGLNPITFLRKMEDAIMFAFSTASSNATIPVTMETAKHRMGVENRVSSFTVPLGATVNMDGTAIMQGVATAFIAQAFNIDLTMGDYLMVIMTATLASIGTAGVPGVGLVMLAMVLNQVGLPLEGIALIMGVDRLLDMIRTAVNITGDSAVTIIVAKSEGALDEARFNDPMAGVAEEEVHLKRADA</sequence>
<feature type="transmembrane region" description="Helical" evidence="8">
    <location>
        <begin position="335"/>
        <end position="352"/>
    </location>
</feature>
<dbReference type="PATRIC" id="fig|338187.36.peg.3752"/>
<evidence type="ECO:0000256" key="3">
    <source>
        <dbReference type="ARBA" id="ARBA00022475"/>
    </source>
</evidence>
<evidence type="ECO:0000256" key="2">
    <source>
        <dbReference type="ARBA" id="ARBA00022448"/>
    </source>
</evidence>
<comment type="subcellular location">
    <subcellularLocation>
        <location evidence="1">Cell membrane</location>
        <topology evidence="1">Multi-pass membrane protein</topology>
    </subcellularLocation>
</comment>
<dbReference type="AlphaFoldDB" id="A7N7A2"/>
<feature type="transmembrane region" description="Helical" evidence="8">
    <location>
        <begin position="192"/>
        <end position="212"/>
    </location>
</feature>
<dbReference type="SUPFAM" id="SSF118215">
    <property type="entry name" value="Proton glutamate symport protein"/>
    <property type="match status" value="1"/>
</dbReference>
<dbReference type="PRINTS" id="PR00173">
    <property type="entry name" value="EDTRNSPORT"/>
</dbReference>
<dbReference type="Pfam" id="PF00375">
    <property type="entry name" value="SDF"/>
    <property type="match status" value="1"/>
</dbReference>
<evidence type="ECO:0000313" key="10">
    <source>
        <dbReference type="Proteomes" id="UP000008152"/>
    </source>
</evidence>
<evidence type="ECO:0000256" key="7">
    <source>
        <dbReference type="ARBA" id="ARBA00023136"/>
    </source>
</evidence>
<gene>
    <name evidence="9" type="ordered locus">VIBHAR_04867</name>
</gene>
<dbReference type="KEGG" id="vha:VIBHAR_04867"/>
<feature type="transmembrane region" description="Helical" evidence="8">
    <location>
        <begin position="154"/>
        <end position="171"/>
    </location>
</feature>
<keyword evidence="7 8" id="KW-0472">Membrane</keyword>
<dbReference type="GO" id="GO:0005886">
    <property type="term" value="C:plasma membrane"/>
    <property type="evidence" value="ECO:0007669"/>
    <property type="project" value="UniProtKB-SubCell"/>
</dbReference>
<keyword evidence="6 8" id="KW-1133">Transmembrane helix</keyword>
<feature type="transmembrane region" description="Helical" evidence="8">
    <location>
        <begin position="224"/>
        <end position="244"/>
    </location>
</feature>
<evidence type="ECO:0000256" key="5">
    <source>
        <dbReference type="ARBA" id="ARBA00022847"/>
    </source>
</evidence>
<keyword evidence="3" id="KW-1003">Cell membrane</keyword>
<accession>A7N7A2</accession>
<organism evidence="9 10">
    <name type="scientific">Vibrio campbellii (strain ATCC BAA-1116)</name>
    <dbReference type="NCBI Taxonomy" id="2902295"/>
    <lineage>
        <taxon>Bacteria</taxon>
        <taxon>Pseudomonadati</taxon>
        <taxon>Pseudomonadota</taxon>
        <taxon>Gammaproteobacteria</taxon>
        <taxon>Vibrionales</taxon>
        <taxon>Vibrionaceae</taxon>
        <taxon>Vibrio</taxon>
    </lineage>
</organism>
<feature type="transmembrane region" description="Helical" evidence="8">
    <location>
        <begin position="90"/>
        <end position="111"/>
    </location>
</feature>
<dbReference type="EMBL" id="CP000790">
    <property type="protein sequence ID" value="ABU72775.1"/>
    <property type="molecule type" value="Genomic_DNA"/>
</dbReference>
<evidence type="ECO:0008006" key="11">
    <source>
        <dbReference type="Google" id="ProtNLM"/>
    </source>
</evidence>
<dbReference type="GO" id="GO:0015293">
    <property type="term" value="F:symporter activity"/>
    <property type="evidence" value="ECO:0007669"/>
    <property type="project" value="UniProtKB-KW"/>
</dbReference>
<dbReference type="Proteomes" id="UP000008152">
    <property type="component" value="Chromosome II"/>
</dbReference>
<feature type="transmembrane region" description="Helical" evidence="8">
    <location>
        <begin position="51"/>
        <end position="70"/>
    </location>
</feature>
<feature type="transmembrane region" description="Helical" evidence="8">
    <location>
        <begin position="12"/>
        <end position="31"/>
    </location>
</feature>
<dbReference type="GO" id="GO:0006835">
    <property type="term" value="P:dicarboxylic acid transport"/>
    <property type="evidence" value="ECO:0007669"/>
    <property type="project" value="TreeGrafter"/>
</dbReference>
<proteinExistence type="predicted"/>
<dbReference type="InterPro" id="IPR001991">
    <property type="entry name" value="Na-dicarboxylate_symporter"/>
</dbReference>
<reference evidence="9 10" key="1">
    <citation type="submission" date="2007-08" db="EMBL/GenBank/DDBJ databases">
        <authorList>
            <consortium name="The Vibrio harveyi Genome Sequencing Project"/>
            <person name="Bassler B."/>
            <person name="Clifton S.W."/>
            <person name="Fulton L."/>
            <person name="Delehaunty K."/>
            <person name="Fronick C."/>
            <person name="Harrison M."/>
            <person name="Markivic C."/>
            <person name="Fulton R."/>
            <person name="Tin-Wollam A.-M."/>
            <person name="Shah N."/>
            <person name="Pepin K."/>
            <person name="Nash W."/>
            <person name="Thiruvilangam P."/>
            <person name="Bhonagiri V."/>
            <person name="Waters C."/>
            <person name="Tu K.C."/>
            <person name="Irgon J."/>
            <person name="Wilson R.K."/>
        </authorList>
    </citation>
    <scope>NUCLEOTIDE SEQUENCE [LARGE SCALE GENOMIC DNA]</scope>
    <source>
        <strain evidence="10">ATCC BAA-1116 / BB120</strain>
    </source>
</reference>
<evidence type="ECO:0000256" key="6">
    <source>
        <dbReference type="ARBA" id="ARBA00022989"/>
    </source>
</evidence>
<dbReference type="FunFam" id="1.10.3860.10:FF:000001">
    <property type="entry name" value="C4-dicarboxylate transport protein"/>
    <property type="match status" value="1"/>
</dbReference>
<keyword evidence="4 8" id="KW-0812">Transmembrane</keyword>
<evidence type="ECO:0000256" key="4">
    <source>
        <dbReference type="ARBA" id="ARBA00022692"/>
    </source>
</evidence>
<dbReference type="RefSeq" id="WP_011999170.1">
    <property type="nucleotide sequence ID" value="NC_009784.1"/>
</dbReference>
<protein>
    <recommendedName>
        <fullName evidence="11">Dicarboxylate/amino acid:cation symporter</fullName>
    </recommendedName>
</protein>
<name>A7N7A2_VIBC1</name>
<dbReference type="InterPro" id="IPR036458">
    <property type="entry name" value="Na:dicarbo_symporter_sf"/>
</dbReference>
<dbReference type="Gene3D" id="1.10.3860.10">
    <property type="entry name" value="Sodium:dicarboxylate symporter"/>
    <property type="match status" value="1"/>
</dbReference>
<evidence type="ECO:0000256" key="8">
    <source>
        <dbReference type="SAM" id="Phobius"/>
    </source>
</evidence>
<dbReference type="PANTHER" id="PTHR42865">
    <property type="entry name" value="PROTON/GLUTAMATE-ASPARTATE SYMPORTER"/>
    <property type="match status" value="1"/>
</dbReference>
<evidence type="ECO:0000256" key="1">
    <source>
        <dbReference type="ARBA" id="ARBA00004651"/>
    </source>
</evidence>
<keyword evidence="5" id="KW-0769">Symport</keyword>
<dbReference type="PANTHER" id="PTHR42865:SF7">
    <property type="entry name" value="PROTON_GLUTAMATE-ASPARTATE SYMPORTER"/>
    <property type="match status" value="1"/>
</dbReference>
<evidence type="ECO:0000313" key="9">
    <source>
        <dbReference type="EMBL" id="ABU72775.1"/>
    </source>
</evidence>